<dbReference type="EMBL" id="JAWDJW010006715">
    <property type="protein sequence ID" value="KAK3063805.1"/>
    <property type="molecule type" value="Genomic_DNA"/>
</dbReference>
<reference evidence="1" key="1">
    <citation type="submission" date="2024-09" db="EMBL/GenBank/DDBJ databases">
        <title>Black Yeasts Isolated from many extreme environments.</title>
        <authorList>
            <person name="Coleine C."/>
            <person name="Stajich J.E."/>
            <person name="Selbmann L."/>
        </authorList>
    </citation>
    <scope>NUCLEOTIDE SEQUENCE</scope>
    <source>
        <strain evidence="1">CCFEE 5737</strain>
    </source>
</reference>
<protein>
    <submittedName>
        <fullName evidence="1">Uncharacterized protein</fullName>
    </submittedName>
</protein>
<evidence type="ECO:0000313" key="2">
    <source>
        <dbReference type="Proteomes" id="UP001186974"/>
    </source>
</evidence>
<name>A0ACC3D9D1_9PEZI</name>
<keyword evidence="2" id="KW-1185">Reference proteome</keyword>
<sequence length="332" mass="37192">MNRPTLPVATAIILMFLYLPPFFHATGSVMLLTATLGFYISKTHSMRAVSTLKSRVKEMERSRDDAIDERDRTRHILAAQSDDTRWTINVLTSSKDRTVAEAAEARSVAKADAKKQIAAKEKELQRIYNHDYCNQRRRNLELDCERRLDAAAKKVLAARQPPINTRPISSDRNVIAGKITDDTEARTKAAIKASEDAVNRANQRAEAALEAKKEMQTQMAELQRKLSVTEASLGTAQVSVTRMKAEKEKAERMLQQQLDTPVPRCDHDLELLAGGERFRALNAHIKAVSSRDNVYDLLNDMYTEGTALSTQKELTIGEKVKALAEKEAANKE</sequence>
<accession>A0ACC3D9D1</accession>
<proteinExistence type="predicted"/>
<organism evidence="1 2">
    <name type="scientific">Coniosporium uncinatum</name>
    <dbReference type="NCBI Taxonomy" id="93489"/>
    <lineage>
        <taxon>Eukaryota</taxon>
        <taxon>Fungi</taxon>
        <taxon>Dikarya</taxon>
        <taxon>Ascomycota</taxon>
        <taxon>Pezizomycotina</taxon>
        <taxon>Dothideomycetes</taxon>
        <taxon>Dothideomycetes incertae sedis</taxon>
        <taxon>Coniosporium</taxon>
    </lineage>
</organism>
<feature type="non-terminal residue" evidence="1">
    <location>
        <position position="332"/>
    </location>
</feature>
<evidence type="ECO:0000313" key="1">
    <source>
        <dbReference type="EMBL" id="KAK3063805.1"/>
    </source>
</evidence>
<comment type="caution">
    <text evidence="1">The sequence shown here is derived from an EMBL/GenBank/DDBJ whole genome shotgun (WGS) entry which is preliminary data.</text>
</comment>
<gene>
    <name evidence="1" type="ORF">LTS18_012639</name>
</gene>
<dbReference type="Proteomes" id="UP001186974">
    <property type="component" value="Unassembled WGS sequence"/>
</dbReference>